<dbReference type="Pfam" id="PF04214">
    <property type="entry name" value="DUF411"/>
    <property type="match status" value="1"/>
</dbReference>
<comment type="caution">
    <text evidence="1">The sequence shown here is derived from an EMBL/GenBank/DDBJ whole genome shotgun (WGS) entry which is preliminary data.</text>
</comment>
<keyword evidence="2" id="KW-1185">Reference proteome</keyword>
<sequence>MAAPDKTAQDKAARPLVDVWKSPDCGCCKDWVRHLEAHGFQVRVHDEGNQEARVRLGMPQRYGSCHTAKVGDYTLEGHVPAREVLRLLKEKPAGMVGLAVPAMPVGSPGMDGPEYKGRKDPYDVLLVQRDGGATVFQSYR</sequence>
<dbReference type="Proteomes" id="UP001235760">
    <property type="component" value="Unassembled WGS sequence"/>
</dbReference>
<accession>A0ABT9G2E1</accession>
<dbReference type="InterPro" id="IPR007332">
    <property type="entry name" value="DUF411"/>
</dbReference>
<protein>
    <submittedName>
        <fullName evidence="1">DUF411 domain-containing protein</fullName>
    </submittedName>
</protein>
<proteinExistence type="predicted"/>
<name>A0ABT9G2E1_LEPDI</name>
<gene>
    <name evidence="1" type="ORF">Q8X39_08405</name>
</gene>
<evidence type="ECO:0000313" key="2">
    <source>
        <dbReference type="Proteomes" id="UP001235760"/>
    </source>
</evidence>
<dbReference type="EMBL" id="JAUZEE010000003">
    <property type="protein sequence ID" value="MDP4300655.1"/>
    <property type="molecule type" value="Genomic_DNA"/>
</dbReference>
<evidence type="ECO:0000313" key="1">
    <source>
        <dbReference type="EMBL" id="MDP4300655.1"/>
    </source>
</evidence>
<reference evidence="1 2" key="1">
    <citation type="submission" date="2023-08" db="EMBL/GenBank/DDBJ databases">
        <authorList>
            <person name="Roldan D.M."/>
            <person name="Menes R.J."/>
        </authorList>
    </citation>
    <scope>NUCLEOTIDE SEQUENCE [LARGE SCALE GENOMIC DNA]</scope>
    <source>
        <strain evidence="1 2">CCM 2812</strain>
    </source>
</reference>
<organism evidence="1 2">
    <name type="scientific">Leptothrix discophora</name>
    <dbReference type="NCBI Taxonomy" id="89"/>
    <lineage>
        <taxon>Bacteria</taxon>
        <taxon>Pseudomonadati</taxon>
        <taxon>Pseudomonadota</taxon>
        <taxon>Betaproteobacteria</taxon>
        <taxon>Burkholderiales</taxon>
        <taxon>Sphaerotilaceae</taxon>
        <taxon>Leptothrix</taxon>
    </lineage>
</organism>